<evidence type="ECO:0000256" key="3">
    <source>
        <dbReference type="ARBA" id="ARBA00022630"/>
    </source>
</evidence>
<dbReference type="InterPro" id="IPR009100">
    <property type="entry name" value="AcylCoA_DH/oxidase_NM_dom_sf"/>
</dbReference>
<comment type="similarity">
    <text evidence="2">Belongs to the acyl-CoA dehydrogenase family.</text>
</comment>
<dbReference type="AlphaFoldDB" id="A0A382RNX6"/>
<proteinExistence type="inferred from homology"/>
<evidence type="ECO:0000256" key="1">
    <source>
        <dbReference type="ARBA" id="ARBA00001974"/>
    </source>
</evidence>
<dbReference type="InterPro" id="IPR036250">
    <property type="entry name" value="AcylCo_DH-like_C"/>
</dbReference>
<evidence type="ECO:0000256" key="2">
    <source>
        <dbReference type="ARBA" id="ARBA00009347"/>
    </source>
</evidence>
<feature type="domain" description="Acyl-CoA oxidase/dehydrogenase middle" evidence="6">
    <location>
        <begin position="58"/>
        <end position="128"/>
    </location>
</feature>
<evidence type="ECO:0000256" key="4">
    <source>
        <dbReference type="ARBA" id="ARBA00022827"/>
    </source>
</evidence>
<dbReference type="SUPFAM" id="SSF56645">
    <property type="entry name" value="Acyl-CoA dehydrogenase NM domain-like"/>
    <property type="match status" value="1"/>
</dbReference>
<dbReference type="GO" id="GO:0016627">
    <property type="term" value="F:oxidoreductase activity, acting on the CH-CH group of donors"/>
    <property type="evidence" value="ECO:0007669"/>
    <property type="project" value="InterPro"/>
</dbReference>
<evidence type="ECO:0000313" key="8">
    <source>
        <dbReference type="EMBL" id="SVC99389.1"/>
    </source>
</evidence>
<accession>A0A382RNX6</accession>
<dbReference type="Gene3D" id="1.20.140.10">
    <property type="entry name" value="Butyryl-CoA Dehydrogenase, subunit A, domain 3"/>
    <property type="match status" value="1"/>
</dbReference>
<keyword evidence="3" id="KW-0285">Flavoprotein</keyword>
<dbReference type="Pfam" id="PF00441">
    <property type="entry name" value="Acyl-CoA_dh_1"/>
    <property type="match status" value="1"/>
</dbReference>
<dbReference type="InterPro" id="IPR013786">
    <property type="entry name" value="AcylCoA_DH/ox_N"/>
</dbReference>
<dbReference type="FunFam" id="2.40.110.10:FF:000031">
    <property type="entry name" value="Acyl-CoA dehydrogenase, putative"/>
    <property type="match status" value="1"/>
</dbReference>
<evidence type="ECO:0000259" key="5">
    <source>
        <dbReference type="Pfam" id="PF00441"/>
    </source>
</evidence>
<comment type="cofactor">
    <cofactor evidence="1">
        <name>FAD</name>
        <dbReference type="ChEBI" id="CHEBI:57692"/>
    </cofactor>
</comment>
<dbReference type="InterPro" id="IPR037069">
    <property type="entry name" value="AcylCoA_DH/ox_N_sf"/>
</dbReference>
<dbReference type="InterPro" id="IPR052166">
    <property type="entry name" value="Diverse_Acyl-CoA_DH"/>
</dbReference>
<evidence type="ECO:0000259" key="7">
    <source>
        <dbReference type="Pfam" id="PF02771"/>
    </source>
</evidence>
<sequence>PWTLSIALSEIWQAANMSLANAWMLTQGAVEAIQAHGTSEQKATYLPKLISGEWSGTMNLTEPNAGSDVGALRTSAVRSNGAWKITGTKIFITHGDQDMTENVVHLVLARTPDGPEGTRGISLFVVPKFLVESDGKLGKRNDLRAVSLEHKLGHMASPTAVMSYGDNEGAIGYLLGDENQGMSCMFTMMNNARLNVAVQGLAVAERSYQRALQWAKERIQGSDISGQSKDKVPIIRHPDVRRMLMEMKSQIEAIRALCYSVAEALDLAGQHPDDLIREQCRGYLELMIPIAKAWSTDQGFEIASTGVQVHGGMGYIEET</sequence>
<dbReference type="PANTHER" id="PTHR42803:SF1">
    <property type="entry name" value="BROAD-SPECIFICITY LINEAR ACYL-COA DEHYDROGENASE FADE5"/>
    <property type="match status" value="1"/>
</dbReference>
<dbReference type="InterPro" id="IPR046373">
    <property type="entry name" value="Acyl-CoA_Oxase/DH_mid-dom_sf"/>
</dbReference>
<dbReference type="GO" id="GO:0050660">
    <property type="term" value="F:flavin adenine dinucleotide binding"/>
    <property type="evidence" value="ECO:0007669"/>
    <property type="project" value="InterPro"/>
</dbReference>
<dbReference type="Gene3D" id="2.40.110.10">
    <property type="entry name" value="Butyryl-CoA Dehydrogenase, subunit A, domain 2"/>
    <property type="match status" value="1"/>
</dbReference>
<feature type="non-terminal residue" evidence="8">
    <location>
        <position position="1"/>
    </location>
</feature>
<protein>
    <recommendedName>
        <fullName evidence="9">Acyl-CoA dehydrogenase/oxidase C-terminal domain-containing protein</fullName>
    </recommendedName>
</protein>
<feature type="non-terminal residue" evidence="8">
    <location>
        <position position="319"/>
    </location>
</feature>
<dbReference type="Pfam" id="PF02770">
    <property type="entry name" value="Acyl-CoA_dh_M"/>
    <property type="match status" value="1"/>
</dbReference>
<name>A0A382RNX6_9ZZZZ</name>
<organism evidence="8">
    <name type="scientific">marine metagenome</name>
    <dbReference type="NCBI Taxonomy" id="408172"/>
    <lineage>
        <taxon>unclassified sequences</taxon>
        <taxon>metagenomes</taxon>
        <taxon>ecological metagenomes</taxon>
    </lineage>
</organism>
<feature type="domain" description="Acyl-CoA dehydrogenase/oxidase N-terminal" evidence="7">
    <location>
        <begin position="5"/>
        <end position="53"/>
    </location>
</feature>
<evidence type="ECO:0008006" key="9">
    <source>
        <dbReference type="Google" id="ProtNLM"/>
    </source>
</evidence>
<dbReference type="SUPFAM" id="SSF47203">
    <property type="entry name" value="Acyl-CoA dehydrogenase C-terminal domain-like"/>
    <property type="match status" value="1"/>
</dbReference>
<dbReference type="Gene3D" id="1.10.540.10">
    <property type="entry name" value="Acyl-CoA dehydrogenase/oxidase, N-terminal domain"/>
    <property type="match status" value="1"/>
</dbReference>
<dbReference type="EMBL" id="UINC01123129">
    <property type="protein sequence ID" value="SVC99389.1"/>
    <property type="molecule type" value="Genomic_DNA"/>
</dbReference>
<dbReference type="InterPro" id="IPR006091">
    <property type="entry name" value="Acyl-CoA_Oxase/DH_mid-dom"/>
</dbReference>
<gene>
    <name evidence="8" type="ORF">METZ01_LOCUS352243</name>
</gene>
<evidence type="ECO:0000259" key="6">
    <source>
        <dbReference type="Pfam" id="PF02770"/>
    </source>
</evidence>
<reference evidence="8" key="1">
    <citation type="submission" date="2018-05" db="EMBL/GenBank/DDBJ databases">
        <authorList>
            <person name="Lanie J.A."/>
            <person name="Ng W.-L."/>
            <person name="Kazmierczak K.M."/>
            <person name="Andrzejewski T.M."/>
            <person name="Davidsen T.M."/>
            <person name="Wayne K.J."/>
            <person name="Tettelin H."/>
            <person name="Glass J.I."/>
            <person name="Rusch D."/>
            <person name="Podicherti R."/>
            <person name="Tsui H.-C.T."/>
            <person name="Winkler M.E."/>
        </authorList>
    </citation>
    <scope>NUCLEOTIDE SEQUENCE</scope>
</reference>
<dbReference type="Pfam" id="PF02771">
    <property type="entry name" value="Acyl-CoA_dh_N"/>
    <property type="match status" value="1"/>
</dbReference>
<feature type="domain" description="Acyl-CoA dehydrogenase/oxidase C-terminal" evidence="5">
    <location>
        <begin position="179"/>
        <end position="318"/>
    </location>
</feature>
<keyword evidence="4" id="KW-0274">FAD</keyword>
<dbReference type="InterPro" id="IPR009075">
    <property type="entry name" value="AcylCo_DH/oxidase_C"/>
</dbReference>
<dbReference type="PANTHER" id="PTHR42803">
    <property type="entry name" value="ACYL-COA DEHYDROGENASE"/>
    <property type="match status" value="1"/>
</dbReference>